<comment type="subcellular location">
    <subcellularLocation>
        <location evidence="10">Cell membrane</location>
    </subcellularLocation>
</comment>
<dbReference type="SUPFAM" id="SSF53756">
    <property type="entry name" value="UDP-Glycosyltransferase/glycogen phosphorylase"/>
    <property type="match status" value="1"/>
</dbReference>
<accession>A0A1I0MSB7</accession>
<keyword evidence="10" id="KW-1003">Cell membrane</keyword>
<dbReference type="AlphaFoldDB" id="A0A1I0MSB7"/>
<keyword evidence="13" id="KW-1185">Reference proteome</keyword>
<dbReference type="PANTHER" id="PTHR42755:SF1">
    <property type="entry name" value="3-DEOXY-D-MANNO-OCTULOSONIC ACID TRANSFERASE, MITOCHONDRIAL-RELATED"/>
    <property type="match status" value="1"/>
</dbReference>
<evidence type="ECO:0000256" key="1">
    <source>
        <dbReference type="ARBA" id="ARBA00003394"/>
    </source>
</evidence>
<dbReference type="InterPro" id="IPR039901">
    <property type="entry name" value="Kdotransferase"/>
</dbReference>
<dbReference type="STRING" id="364200.SAMN04488515_0173"/>
<organism evidence="12 13">
    <name type="scientific">Cognatiyoonia koreensis</name>
    <dbReference type="NCBI Taxonomy" id="364200"/>
    <lineage>
        <taxon>Bacteria</taxon>
        <taxon>Pseudomonadati</taxon>
        <taxon>Pseudomonadota</taxon>
        <taxon>Alphaproteobacteria</taxon>
        <taxon>Rhodobacterales</taxon>
        <taxon>Paracoccaceae</taxon>
        <taxon>Cognatiyoonia</taxon>
    </lineage>
</organism>
<feature type="domain" description="3-deoxy-D-manno-octulosonic-acid transferase N-terminal" evidence="11">
    <location>
        <begin position="41"/>
        <end position="201"/>
    </location>
</feature>
<comment type="catalytic activity">
    <reaction evidence="7 10">
        <text>lipid IVA (E. coli) + CMP-3-deoxy-beta-D-manno-octulosonate = alpha-Kdo-(2-&gt;6)-lipid IVA (E. coli) + CMP + H(+)</text>
        <dbReference type="Rhea" id="RHEA:28066"/>
        <dbReference type="ChEBI" id="CHEBI:15378"/>
        <dbReference type="ChEBI" id="CHEBI:58603"/>
        <dbReference type="ChEBI" id="CHEBI:60364"/>
        <dbReference type="ChEBI" id="CHEBI:60377"/>
        <dbReference type="ChEBI" id="CHEBI:85987"/>
        <dbReference type="EC" id="2.4.99.12"/>
    </reaction>
</comment>
<dbReference type="EMBL" id="FOIZ01000001">
    <property type="protein sequence ID" value="SEV90797.1"/>
    <property type="molecule type" value="Genomic_DNA"/>
</dbReference>
<dbReference type="EC" id="2.4.99.12" evidence="3 10"/>
<gene>
    <name evidence="12" type="ORF">SAMN04488515_0173</name>
</gene>
<evidence type="ECO:0000256" key="9">
    <source>
        <dbReference type="PIRSR" id="PIRSR639901-2"/>
    </source>
</evidence>
<dbReference type="Proteomes" id="UP000199167">
    <property type="component" value="Unassembled WGS sequence"/>
</dbReference>
<evidence type="ECO:0000259" key="11">
    <source>
        <dbReference type="Pfam" id="PF04413"/>
    </source>
</evidence>
<dbReference type="Gene3D" id="3.40.50.11720">
    <property type="entry name" value="3-Deoxy-D-manno-octulosonic-acid transferase, N-terminal domain"/>
    <property type="match status" value="1"/>
</dbReference>
<dbReference type="InterPro" id="IPR038107">
    <property type="entry name" value="Glycos_transf_N_sf"/>
</dbReference>
<dbReference type="GO" id="GO:0009244">
    <property type="term" value="P:lipopolysaccharide core region biosynthetic process"/>
    <property type="evidence" value="ECO:0007669"/>
    <property type="project" value="UniProtKB-UniRule"/>
</dbReference>
<protein>
    <recommendedName>
        <fullName evidence="4 10">3-deoxy-D-manno-octulosonic acid transferase</fullName>
        <shortName evidence="10">Kdo transferase</shortName>
        <ecNumber evidence="3 10">2.4.99.12</ecNumber>
    </recommendedName>
    <alternativeName>
        <fullName evidence="6 10">Lipid IV(A) 3-deoxy-D-manno-octulosonic acid transferase</fullName>
    </alternativeName>
</protein>
<evidence type="ECO:0000313" key="12">
    <source>
        <dbReference type="EMBL" id="SEV90797.1"/>
    </source>
</evidence>
<keyword evidence="5 10" id="KW-0808">Transferase</keyword>
<feature type="active site" description="Proton acceptor" evidence="8">
    <location>
        <position position="56"/>
    </location>
</feature>
<dbReference type="GO" id="GO:0005886">
    <property type="term" value="C:plasma membrane"/>
    <property type="evidence" value="ECO:0007669"/>
    <property type="project" value="UniProtKB-SubCell"/>
</dbReference>
<evidence type="ECO:0000256" key="4">
    <source>
        <dbReference type="ARBA" id="ARBA00019077"/>
    </source>
</evidence>
<dbReference type="PANTHER" id="PTHR42755">
    <property type="entry name" value="3-DEOXY-MANNO-OCTULOSONATE CYTIDYLYLTRANSFERASE"/>
    <property type="match status" value="1"/>
</dbReference>
<comment type="function">
    <text evidence="1 10">Involved in lipopolysaccharide (LPS) biosynthesis. Catalyzes the transfer of 3-deoxy-D-manno-octulosonate (Kdo) residue(s) from CMP-Kdo to lipid IV(A), the tetraacyldisaccharide-1,4'-bisphosphate precursor of lipid A.</text>
</comment>
<dbReference type="GO" id="GO:0009245">
    <property type="term" value="P:lipid A biosynthetic process"/>
    <property type="evidence" value="ECO:0007669"/>
    <property type="project" value="TreeGrafter"/>
</dbReference>
<dbReference type="GO" id="GO:0043842">
    <property type="term" value="F:Kdo transferase activity"/>
    <property type="evidence" value="ECO:0007669"/>
    <property type="project" value="UniProtKB-EC"/>
</dbReference>
<dbReference type="InterPro" id="IPR007507">
    <property type="entry name" value="Glycos_transf_N"/>
</dbReference>
<dbReference type="Gene3D" id="3.40.50.2000">
    <property type="entry name" value="Glycogen Phosphorylase B"/>
    <property type="match status" value="1"/>
</dbReference>
<dbReference type="UniPathway" id="UPA00958"/>
<evidence type="ECO:0000256" key="2">
    <source>
        <dbReference type="ARBA" id="ARBA00004713"/>
    </source>
</evidence>
<reference evidence="12 13" key="1">
    <citation type="submission" date="2016-10" db="EMBL/GenBank/DDBJ databases">
        <authorList>
            <person name="de Groot N.N."/>
        </authorList>
    </citation>
    <scope>NUCLEOTIDE SEQUENCE [LARGE SCALE GENOMIC DNA]</scope>
    <source>
        <strain evidence="12 13">DSM 17925</strain>
    </source>
</reference>
<comment type="pathway">
    <text evidence="2 10">Bacterial outer membrane biogenesis; LPS core biosynthesis.</text>
</comment>
<keyword evidence="10" id="KW-0448">Lipopolysaccharide biosynthesis</keyword>
<evidence type="ECO:0000256" key="3">
    <source>
        <dbReference type="ARBA" id="ARBA00012621"/>
    </source>
</evidence>
<dbReference type="Pfam" id="PF04413">
    <property type="entry name" value="Glycos_transf_N"/>
    <property type="match status" value="1"/>
</dbReference>
<feature type="site" description="Transition state stabilizer" evidence="9">
    <location>
        <position position="201"/>
    </location>
</feature>
<evidence type="ECO:0000256" key="7">
    <source>
        <dbReference type="ARBA" id="ARBA00049183"/>
    </source>
</evidence>
<evidence type="ECO:0000256" key="10">
    <source>
        <dbReference type="RuleBase" id="RU365103"/>
    </source>
</evidence>
<comment type="similarity">
    <text evidence="10">Belongs to the glycosyltransferase group 1 family.</text>
</comment>
<keyword evidence="10" id="KW-0472">Membrane</keyword>
<evidence type="ECO:0000256" key="5">
    <source>
        <dbReference type="ARBA" id="ARBA00022679"/>
    </source>
</evidence>
<dbReference type="OrthoDB" id="9789797at2"/>
<feature type="site" description="Transition state stabilizer" evidence="9">
    <location>
        <position position="123"/>
    </location>
</feature>
<proteinExistence type="inferred from homology"/>
<name>A0A1I0MSB7_9RHOB</name>
<evidence type="ECO:0000256" key="6">
    <source>
        <dbReference type="ARBA" id="ARBA00031445"/>
    </source>
</evidence>
<evidence type="ECO:0000313" key="13">
    <source>
        <dbReference type="Proteomes" id="UP000199167"/>
    </source>
</evidence>
<dbReference type="RefSeq" id="WP_131801549.1">
    <property type="nucleotide sequence ID" value="NZ_FOIZ01000001.1"/>
</dbReference>
<sequence>MFLYRLLSPLIGLALLCRALWAVLRGTEGWGDMRQRIMGPRVTCPAVWVHGASVGEMNAARPIIAALAQEMPVLVTATTTTGRATVCNWGLVNVQAGLAPLDWRWITRRFLRRNRITGLVIIENELWPNRIITCHKNSLPVAMVNARMSAGSARTWQRFGGLAQHVLKPMILVAPQDSESAARLTQLGVRSDALASPVNLKGLYVPNHTQIPHYLRARDPSQTVLAAATHPGEDDIALSALKIMRATRPDIGLIIAPRHPVRGAEIGTAAEAAGFSVAFHSSDDAPDTDVFIADTLGDMHLWYRLAGVAFIGGSLVNKGGHTPFEPAAYGCPILFGPHVANFTDTYAALTKANGAVEVTDAASLAQAALAHIGDTSMAARAKAALDQPDITPLLDQIRQALGPNT</sequence>
<evidence type="ECO:0000256" key="8">
    <source>
        <dbReference type="PIRSR" id="PIRSR639901-1"/>
    </source>
</evidence>